<comment type="caution">
    <text evidence="2">The sequence shown here is derived from an EMBL/GenBank/DDBJ whole genome shotgun (WGS) entry which is preliminary data.</text>
</comment>
<sequence length="213" mass="24695">MYTSGSFKSQGNSQRTDNNCSEPDNQGLYTIVNGRTQREIIPMLPFTSKFVKNLKLEDWRGMDQVLQIHQLLKYLLQWRMEYNRLKLVSHLAELRAGLQKIFLKEIPFKDLMVITKGWNPNRQFKLLEERASRIRANNDTIQTIEYQMNQTEHTLIPSDSQGGFQPDSSVASNHSGTSRLVAKSHHYSQSQVISRRRQGSKGKNKTSLNQRQK</sequence>
<evidence type="ECO:0000313" key="2">
    <source>
        <dbReference type="EMBL" id="MBW0505655.1"/>
    </source>
</evidence>
<name>A0A9Q3DRA9_9BASI</name>
<feature type="region of interest" description="Disordered" evidence="1">
    <location>
        <begin position="1"/>
        <end position="26"/>
    </location>
</feature>
<accession>A0A9Q3DRA9</accession>
<gene>
    <name evidence="2" type="ORF">O181_045370</name>
</gene>
<protein>
    <submittedName>
        <fullName evidence="2">Uncharacterized protein</fullName>
    </submittedName>
</protein>
<feature type="region of interest" description="Disordered" evidence="1">
    <location>
        <begin position="155"/>
        <end position="213"/>
    </location>
</feature>
<dbReference type="EMBL" id="AVOT02018620">
    <property type="protein sequence ID" value="MBW0505655.1"/>
    <property type="molecule type" value="Genomic_DNA"/>
</dbReference>
<reference evidence="2" key="1">
    <citation type="submission" date="2021-03" db="EMBL/GenBank/DDBJ databases">
        <title>Draft genome sequence of rust myrtle Austropuccinia psidii MF-1, a brazilian biotype.</title>
        <authorList>
            <person name="Quecine M.C."/>
            <person name="Pachon D.M.R."/>
            <person name="Bonatelli M.L."/>
            <person name="Correr F.H."/>
            <person name="Franceschini L.M."/>
            <person name="Leite T.F."/>
            <person name="Margarido G.R.A."/>
            <person name="Almeida C.A."/>
            <person name="Ferrarezi J.A."/>
            <person name="Labate C.A."/>
        </authorList>
    </citation>
    <scope>NUCLEOTIDE SEQUENCE</scope>
    <source>
        <strain evidence="2">MF-1</strain>
    </source>
</reference>
<dbReference type="AlphaFoldDB" id="A0A9Q3DRA9"/>
<organism evidence="2 3">
    <name type="scientific">Austropuccinia psidii MF-1</name>
    <dbReference type="NCBI Taxonomy" id="1389203"/>
    <lineage>
        <taxon>Eukaryota</taxon>
        <taxon>Fungi</taxon>
        <taxon>Dikarya</taxon>
        <taxon>Basidiomycota</taxon>
        <taxon>Pucciniomycotina</taxon>
        <taxon>Pucciniomycetes</taxon>
        <taxon>Pucciniales</taxon>
        <taxon>Sphaerophragmiaceae</taxon>
        <taxon>Austropuccinia</taxon>
    </lineage>
</organism>
<evidence type="ECO:0000313" key="3">
    <source>
        <dbReference type="Proteomes" id="UP000765509"/>
    </source>
</evidence>
<evidence type="ECO:0000256" key="1">
    <source>
        <dbReference type="SAM" id="MobiDB-lite"/>
    </source>
</evidence>
<proteinExistence type="predicted"/>
<feature type="compositionally biased region" description="Basic residues" evidence="1">
    <location>
        <begin position="194"/>
        <end position="204"/>
    </location>
</feature>
<dbReference type="Proteomes" id="UP000765509">
    <property type="component" value="Unassembled WGS sequence"/>
</dbReference>
<feature type="compositionally biased region" description="Polar residues" evidence="1">
    <location>
        <begin position="155"/>
        <end position="178"/>
    </location>
</feature>
<keyword evidence="3" id="KW-1185">Reference proteome</keyword>